<dbReference type="GO" id="GO:0008380">
    <property type="term" value="P:RNA splicing"/>
    <property type="evidence" value="ECO:0007669"/>
    <property type="project" value="UniProtKB-KW"/>
</dbReference>
<feature type="region of interest" description="Disordered" evidence="13">
    <location>
        <begin position="1"/>
        <end position="217"/>
    </location>
</feature>
<feature type="domain" description="Btz" evidence="14">
    <location>
        <begin position="138"/>
        <end position="270"/>
    </location>
</feature>
<keyword evidence="11" id="KW-0508">mRNA splicing</keyword>
<gene>
    <name evidence="15" type="ORF">AFUB_043200</name>
</gene>
<dbReference type="GO" id="GO:0005737">
    <property type="term" value="C:cytoplasm"/>
    <property type="evidence" value="ECO:0007669"/>
    <property type="project" value="UniProtKB-SubCell"/>
</dbReference>
<organism evidence="15 16">
    <name type="scientific">Aspergillus fumigatus (strain CBS 144.89 / FGSC A1163 / CEA10)</name>
    <name type="common">Neosartorya fumigata</name>
    <dbReference type="NCBI Taxonomy" id="451804"/>
    <lineage>
        <taxon>Eukaryota</taxon>
        <taxon>Fungi</taxon>
        <taxon>Dikarya</taxon>
        <taxon>Ascomycota</taxon>
        <taxon>Pezizomycotina</taxon>
        <taxon>Eurotiomycetes</taxon>
        <taxon>Eurotiomycetidae</taxon>
        <taxon>Eurotiales</taxon>
        <taxon>Aspergillaceae</taxon>
        <taxon>Aspergillus</taxon>
        <taxon>Aspergillus subgen. Fumigati</taxon>
    </lineage>
</organism>
<evidence type="ECO:0000313" key="15">
    <source>
        <dbReference type="EMBL" id="EDP53150.1"/>
    </source>
</evidence>
<dbReference type="GO" id="GO:0051028">
    <property type="term" value="P:mRNA transport"/>
    <property type="evidence" value="ECO:0007669"/>
    <property type="project" value="UniProtKB-KW"/>
</dbReference>
<feature type="compositionally biased region" description="Acidic residues" evidence="13">
    <location>
        <begin position="20"/>
        <end position="36"/>
    </location>
</feature>
<evidence type="ECO:0000256" key="2">
    <source>
        <dbReference type="ARBA" id="ARBA00004496"/>
    </source>
</evidence>
<feature type="compositionally biased region" description="Basic residues" evidence="13">
    <location>
        <begin position="312"/>
        <end position="324"/>
    </location>
</feature>
<dbReference type="PhylomeDB" id="B0XZ54"/>
<name>B0XZ54_ASPFC</name>
<evidence type="ECO:0000256" key="11">
    <source>
        <dbReference type="ARBA" id="ARBA00023187"/>
    </source>
</evidence>
<feature type="compositionally biased region" description="Basic residues" evidence="13">
    <location>
        <begin position="95"/>
        <end position="108"/>
    </location>
</feature>
<feature type="compositionally biased region" description="Basic and acidic residues" evidence="13">
    <location>
        <begin position="132"/>
        <end position="141"/>
    </location>
</feature>
<dbReference type="InterPro" id="IPR018545">
    <property type="entry name" value="Btz_dom"/>
</dbReference>
<evidence type="ECO:0000256" key="13">
    <source>
        <dbReference type="SAM" id="MobiDB-lite"/>
    </source>
</evidence>
<feature type="compositionally biased region" description="Pro residues" evidence="13">
    <location>
        <begin position="460"/>
        <end position="470"/>
    </location>
</feature>
<feature type="region of interest" description="Disordered" evidence="13">
    <location>
        <begin position="246"/>
        <end position="284"/>
    </location>
</feature>
<feature type="compositionally biased region" description="Polar residues" evidence="13">
    <location>
        <begin position="274"/>
        <end position="284"/>
    </location>
</feature>
<keyword evidence="4" id="KW-0813">Transport</keyword>
<comment type="subcellular location">
    <subcellularLocation>
        <location evidence="2">Cytoplasm</location>
    </subcellularLocation>
    <subcellularLocation>
        <location evidence="1">Nucleus</location>
    </subcellularLocation>
</comment>
<dbReference type="HOGENOM" id="CLU_018142_0_0_1"/>
<feature type="region of interest" description="Disordered" evidence="13">
    <location>
        <begin position="308"/>
        <end position="339"/>
    </location>
</feature>
<dbReference type="GO" id="GO:0000184">
    <property type="term" value="P:nuclear-transcribed mRNA catabolic process, nonsense-mediated decay"/>
    <property type="evidence" value="ECO:0007669"/>
    <property type="project" value="UniProtKB-KW"/>
</dbReference>
<comment type="similarity">
    <text evidence="3">Belongs to the CASC3 family.</text>
</comment>
<dbReference type="OrthoDB" id="5413466at2759"/>
<dbReference type="GO" id="GO:0035145">
    <property type="term" value="C:exon-exon junction complex"/>
    <property type="evidence" value="ECO:0007669"/>
    <property type="project" value="InterPro"/>
</dbReference>
<sequence length="692" mass="74774">MASRRRNIGASRRRRRRDEEGEDEGSLEEELEDDSLSEGSVISHPGDDDDDDDDDDDADGEGSDESDGEASSSPHLDRTNRPQVNGLVPEINQRSGRRHSSSPGKRHIATAVSDTEAMMNGLTLSDQASEVAEIHFDDMKGESGSLTGRTPSAPPTEAKRGTFAERKRREHERYAKERDENPAFVPTRGRFFLHDKRSTEPGPNGHRPFSKSKSRPYGLIVDGNVRRHSKPDASEGQWTHDLHETVAGDEPTNKPSAVPESMSDFAPKPVPTAPRSTPPNRSFSSTTLIGNVPVVVFLQGMARPIPFPAVPKKQHTRLPQHRPPLRRDKPVRISLPGQSPRYIFPSTERSFIFIPRALRPNQQGYRGRGRGGFYGGRRPSFYAGSVYTPSVTASRRSSMGKPASHDGYPSPAASVLSRHTVVTTENGKPIVRLPPPSRPLGGVPPAAAATGPAAVVPASLPQPMPQPQPQQPSYRESRPAPIPMHQPRPQKAVSVADIETPARFSFNAPQPQQEQPFQHQVPMPINGPGYGADVQSAHAAGTPSSHIPERAIHAQPFQPYGFQQAQPFYPAAYPPGTVFYPVSGTEFPPFNAAGMPGASLVPYPPAGQQAPYVVPGAHASSAEQPSQPGTVAHEAGGTVYFYDTTQMWPNASYATPSAPGPGGVIGIGGMMTPPGTTFYYPQPQGGVYYAPQ</sequence>
<evidence type="ECO:0000256" key="12">
    <source>
        <dbReference type="ARBA" id="ARBA00023242"/>
    </source>
</evidence>
<keyword evidence="9" id="KW-0694">RNA-binding</keyword>
<dbReference type="EMBL" id="DS499596">
    <property type="protein sequence ID" value="EDP53150.1"/>
    <property type="molecule type" value="Genomic_DNA"/>
</dbReference>
<dbReference type="GO" id="GO:0006417">
    <property type="term" value="P:regulation of translation"/>
    <property type="evidence" value="ECO:0007669"/>
    <property type="project" value="UniProtKB-KW"/>
</dbReference>
<evidence type="ECO:0000259" key="14">
    <source>
        <dbReference type="SMART" id="SM01044"/>
    </source>
</evidence>
<dbReference type="GO" id="GO:0003729">
    <property type="term" value="F:mRNA binding"/>
    <property type="evidence" value="ECO:0007669"/>
    <property type="project" value="InterPro"/>
</dbReference>
<keyword evidence="8" id="KW-0810">Translation regulation</keyword>
<feature type="compositionally biased region" description="Acidic residues" evidence="13">
    <location>
        <begin position="47"/>
        <end position="68"/>
    </location>
</feature>
<reference evidence="15 16" key="1">
    <citation type="journal article" date="2008" name="PLoS Genet.">
        <title>Genomic islands in the pathogenic filamentous fungus Aspergillus fumigatus.</title>
        <authorList>
            <person name="Fedorova N.D."/>
            <person name="Khaldi N."/>
            <person name="Joardar V.S."/>
            <person name="Maiti R."/>
            <person name="Amedeo P."/>
            <person name="Anderson M.J."/>
            <person name="Crabtree J."/>
            <person name="Silva J.C."/>
            <person name="Badger J.H."/>
            <person name="Albarraq A."/>
            <person name="Angiuoli S."/>
            <person name="Bussey H."/>
            <person name="Bowyer P."/>
            <person name="Cotty P.J."/>
            <person name="Dyer P.S."/>
            <person name="Egan A."/>
            <person name="Galens K."/>
            <person name="Fraser-Liggett C.M."/>
            <person name="Haas B.J."/>
            <person name="Inman J.M."/>
            <person name="Kent R."/>
            <person name="Lemieux S."/>
            <person name="Malavazi I."/>
            <person name="Orvis J."/>
            <person name="Roemer T."/>
            <person name="Ronning C.M."/>
            <person name="Sundaram J.P."/>
            <person name="Sutton G."/>
            <person name="Turner G."/>
            <person name="Venter J.C."/>
            <person name="White O.R."/>
            <person name="Whitty B.R."/>
            <person name="Youngman P."/>
            <person name="Wolfe K.H."/>
            <person name="Goldman G.H."/>
            <person name="Wortman J.R."/>
            <person name="Jiang B."/>
            <person name="Denning D.W."/>
            <person name="Nierman W.C."/>
        </authorList>
    </citation>
    <scope>NUCLEOTIDE SEQUENCE [LARGE SCALE GENOMIC DNA]</scope>
    <source>
        <strain evidence="16">CBS 144.89 / FGSC A1163 / CEA10</strain>
    </source>
</reference>
<feature type="region of interest" description="Disordered" evidence="13">
    <location>
        <begin position="393"/>
        <end position="412"/>
    </location>
</feature>
<feature type="compositionally biased region" description="Basic and acidic residues" evidence="13">
    <location>
        <begin position="157"/>
        <end position="181"/>
    </location>
</feature>
<protein>
    <recommendedName>
        <fullName evidence="14">Btz domain-containing protein</fullName>
    </recommendedName>
</protein>
<evidence type="ECO:0000256" key="1">
    <source>
        <dbReference type="ARBA" id="ARBA00004123"/>
    </source>
</evidence>
<keyword evidence="6" id="KW-0507">mRNA processing</keyword>
<dbReference type="Proteomes" id="UP000001699">
    <property type="component" value="Unassembled WGS sequence"/>
</dbReference>
<evidence type="ECO:0000256" key="4">
    <source>
        <dbReference type="ARBA" id="ARBA00022448"/>
    </source>
</evidence>
<dbReference type="PANTHER" id="PTHR46837:SF5">
    <property type="entry name" value="PROTEIN MLN51 HOMOLOG"/>
    <property type="match status" value="1"/>
</dbReference>
<feature type="region of interest" description="Disordered" evidence="13">
    <location>
        <begin position="427"/>
        <end position="487"/>
    </location>
</feature>
<feature type="compositionally biased region" description="Low complexity" evidence="13">
    <location>
        <begin position="439"/>
        <end position="458"/>
    </location>
</feature>
<evidence type="ECO:0000256" key="3">
    <source>
        <dbReference type="ARBA" id="ARBA00009548"/>
    </source>
</evidence>
<accession>B0XZ54</accession>
<evidence type="ECO:0000256" key="9">
    <source>
        <dbReference type="ARBA" id="ARBA00022884"/>
    </source>
</evidence>
<keyword evidence="12" id="KW-0539">Nucleus</keyword>
<evidence type="ECO:0000313" key="16">
    <source>
        <dbReference type="Proteomes" id="UP000001699"/>
    </source>
</evidence>
<evidence type="ECO:0000256" key="5">
    <source>
        <dbReference type="ARBA" id="ARBA00022490"/>
    </source>
</evidence>
<evidence type="ECO:0000256" key="7">
    <source>
        <dbReference type="ARBA" id="ARBA00022816"/>
    </source>
</evidence>
<keyword evidence="16" id="KW-1185">Reference proteome</keyword>
<evidence type="ECO:0000256" key="10">
    <source>
        <dbReference type="ARBA" id="ARBA00023161"/>
    </source>
</evidence>
<dbReference type="AlphaFoldDB" id="B0XZ54"/>
<keyword evidence="7" id="KW-0509">mRNA transport</keyword>
<evidence type="ECO:0000256" key="6">
    <source>
        <dbReference type="ARBA" id="ARBA00022664"/>
    </source>
</evidence>
<dbReference type="Pfam" id="PF09405">
    <property type="entry name" value="Btz"/>
    <property type="match status" value="1"/>
</dbReference>
<keyword evidence="10" id="KW-0866">Nonsense-mediated mRNA decay</keyword>
<dbReference type="PANTHER" id="PTHR46837">
    <property type="entry name" value="PROTEIN MLN51 HOMOLOG"/>
    <property type="match status" value="1"/>
</dbReference>
<dbReference type="VEuPathDB" id="FungiDB:AFUB_043200"/>
<keyword evidence="5" id="KW-0963">Cytoplasm</keyword>
<dbReference type="GO" id="GO:0006397">
    <property type="term" value="P:mRNA processing"/>
    <property type="evidence" value="ECO:0007669"/>
    <property type="project" value="UniProtKB-KW"/>
</dbReference>
<evidence type="ECO:0000256" key="8">
    <source>
        <dbReference type="ARBA" id="ARBA00022845"/>
    </source>
</evidence>
<proteinExistence type="inferred from homology"/>
<dbReference type="InterPro" id="IPR044796">
    <property type="entry name" value="MLN51_plant"/>
</dbReference>
<feature type="compositionally biased region" description="Basic residues" evidence="13">
    <location>
        <begin position="1"/>
        <end position="16"/>
    </location>
</feature>
<dbReference type="SMART" id="SM01044">
    <property type="entry name" value="Btz"/>
    <property type="match status" value="1"/>
</dbReference>